<gene>
    <name evidence="7" type="primary">flgB</name>
    <name evidence="7" type="ORF">JQ619_17040</name>
</gene>
<keyword evidence="7" id="KW-0966">Cell projection</keyword>
<keyword evidence="4 6" id="KW-0975">Bacterial flagellum</keyword>
<accession>A0ABS5GA54</accession>
<comment type="similarity">
    <text evidence="2 6">Belongs to the flagella basal body rod proteins family.</text>
</comment>
<keyword evidence="7" id="KW-0282">Flagellum</keyword>
<evidence type="ECO:0000256" key="4">
    <source>
        <dbReference type="ARBA" id="ARBA00023143"/>
    </source>
</evidence>
<dbReference type="Proteomes" id="UP001314635">
    <property type="component" value="Unassembled WGS sequence"/>
</dbReference>
<dbReference type="NCBIfam" id="NF004654">
    <property type="entry name" value="PRK06004.1"/>
    <property type="match status" value="1"/>
</dbReference>
<comment type="function">
    <text evidence="5 6">Structural component of flagellum, the bacterial motility apparatus. Part of the rod structure of flagellar basal body.</text>
</comment>
<evidence type="ECO:0000256" key="1">
    <source>
        <dbReference type="ARBA" id="ARBA00004117"/>
    </source>
</evidence>
<proteinExistence type="inferred from homology"/>
<protein>
    <recommendedName>
        <fullName evidence="3 6">Flagellar basal body rod protein FlgB</fullName>
    </recommendedName>
</protein>
<reference evidence="8" key="1">
    <citation type="journal article" date="2021" name="ISME J.">
        <title>Evolutionary origin and ecological implication of a unique nif island in free-living Bradyrhizobium lineages.</title>
        <authorList>
            <person name="Tao J."/>
        </authorList>
    </citation>
    <scope>NUCLEOTIDE SEQUENCE [LARGE SCALE GENOMIC DNA]</scope>
    <source>
        <strain evidence="8">SZCCT0094</strain>
    </source>
</reference>
<comment type="subcellular location">
    <subcellularLocation>
        <location evidence="1 6">Bacterial flagellum basal body</location>
    </subcellularLocation>
</comment>
<comment type="subunit">
    <text evidence="6">The basal body constitutes a major portion of the flagellar organelle and consists of a number of rings mounted on a central rod.</text>
</comment>
<organism evidence="7 8">
    <name type="scientific">Bradyrhizobium denitrificans</name>
    <dbReference type="NCBI Taxonomy" id="2734912"/>
    <lineage>
        <taxon>Bacteria</taxon>
        <taxon>Pseudomonadati</taxon>
        <taxon>Pseudomonadota</taxon>
        <taxon>Alphaproteobacteria</taxon>
        <taxon>Hyphomicrobiales</taxon>
        <taxon>Nitrobacteraceae</taxon>
        <taxon>Bradyrhizobium</taxon>
    </lineage>
</organism>
<dbReference type="InterPro" id="IPR006300">
    <property type="entry name" value="FlgB"/>
</dbReference>
<dbReference type="RefSeq" id="WP_012045420.1">
    <property type="nucleotide sequence ID" value="NZ_JABFDP010000019.1"/>
</dbReference>
<keyword evidence="7" id="KW-0969">Cilium</keyword>
<evidence type="ECO:0000256" key="2">
    <source>
        <dbReference type="ARBA" id="ARBA00009677"/>
    </source>
</evidence>
<comment type="caution">
    <text evidence="7">The sequence shown here is derived from an EMBL/GenBank/DDBJ whole genome shotgun (WGS) entry which is preliminary data.</text>
</comment>
<evidence type="ECO:0000256" key="6">
    <source>
        <dbReference type="PIRNR" id="PIRNR002889"/>
    </source>
</evidence>
<keyword evidence="8" id="KW-1185">Reference proteome</keyword>
<sequence length="135" mass="14533">MSINDLPVLSALRTKMQWHQERQRVLAENVSNSDTPNFKPKDLVEPKFDATGQAVGGFAPLSLARTSTAHIAPASGESASFDQNRKVGFLTRPAGNAVSLEEEMLKVSANQMDYAAATSLYGKSLRLLKTAIGKG</sequence>
<evidence type="ECO:0000313" key="8">
    <source>
        <dbReference type="Proteomes" id="UP001314635"/>
    </source>
</evidence>
<evidence type="ECO:0000256" key="5">
    <source>
        <dbReference type="ARBA" id="ARBA00024934"/>
    </source>
</evidence>
<evidence type="ECO:0000256" key="3">
    <source>
        <dbReference type="ARBA" id="ARBA00014376"/>
    </source>
</evidence>
<dbReference type="PIRSF" id="PIRSF002889">
    <property type="entry name" value="Rod_FlgB"/>
    <property type="match status" value="1"/>
</dbReference>
<name>A0ABS5GA54_9BRAD</name>
<evidence type="ECO:0000313" key="7">
    <source>
        <dbReference type="EMBL" id="MBR1137476.1"/>
    </source>
</evidence>
<dbReference type="EMBL" id="JAFCLK010000015">
    <property type="protein sequence ID" value="MBR1137476.1"/>
    <property type="molecule type" value="Genomic_DNA"/>
</dbReference>